<organism evidence="1 2">
    <name type="scientific">Chelativorans intermedius</name>
    <dbReference type="NCBI Taxonomy" id="515947"/>
    <lineage>
        <taxon>Bacteria</taxon>
        <taxon>Pseudomonadati</taxon>
        <taxon>Pseudomonadota</taxon>
        <taxon>Alphaproteobacteria</taxon>
        <taxon>Hyphomicrobiales</taxon>
        <taxon>Phyllobacteriaceae</taxon>
        <taxon>Chelativorans</taxon>
    </lineage>
</organism>
<protein>
    <submittedName>
        <fullName evidence="1">Uncharacterized protein</fullName>
    </submittedName>
</protein>
<reference evidence="1 2" key="1">
    <citation type="submission" date="2024-09" db="EMBL/GenBank/DDBJ databases">
        <authorList>
            <person name="Sun Q."/>
            <person name="Mori K."/>
        </authorList>
    </citation>
    <scope>NUCLEOTIDE SEQUENCE [LARGE SCALE GENOMIC DNA]</scope>
    <source>
        <strain evidence="1 2">CCM 8543</strain>
    </source>
</reference>
<dbReference type="Proteomes" id="UP001589755">
    <property type="component" value="Unassembled WGS sequence"/>
</dbReference>
<name>A0ABV6D9T4_9HYPH</name>
<evidence type="ECO:0000313" key="2">
    <source>
        <dbReference type="Proteomes" id="UP001589755"/>
    </source>
</evidence>
<accession>A0ABV6D9T4</accession>
<evidence type="ECO:0000313" key="1">
    <source>
        <dbReference type="EMBL" id="MFC0209389.1"/>
    </source>
</evidence>
<dbReference type="EMBL" id="JBHLXD010000021">
    <property type="protein sequence ID" value="MFC0209389.1"/>
    <property type="molecule type" value="Genomic_DNA"/>
</dbReference>
<proteinExistence type="predicted"/>
<comment type="caution">
    <text evidence="1">The sequence shown here is derived from an EMBL/GenBank/DDBJ whole genome shotgun (WGS) entry which is preliminary data.</text>
</comment>
<keyword evidence="2" id="KW-1185">Reference proteome</keyword>
<gene>
    <name evidence="1" type="ORF">ACFFJ2_13365</name>
</gene>
<sequence length="117" mass="12807">MASILQGEIAAEIVAALEAERVPYALTLVRQETGGDPWDPIIVDVPYDCRGWRDDYSLDERDGTLIQQDDVRVFIIASSLAIEPTTADTISLAGVSHSIVSVKRDPAGALWEVQARR</sequence>
<dbReference type="RefSeq" id="WP_261521056.1">
    <property type="nucleotide sequence ID" value="NZ_JAODNW010000015.1"/>
</dbReference>